<dbReference type="PANTHER" id="PTHR47714">
    <property type="entry name" value="CRS1/YHBY DOMAIN CONTAINING PROTEIN, EXPRESSED"/>
    <property type="match status" value="1"/>
</dbReference>
<evidence type="ECO:0000313" key="5">
    <source>
        <dbReference type="EMBL" id="GAA0166647.1"/>
    </source>
</evidence>
<feature type="region of interest" description="Disordered" evidence="3">
    <location>
        <begin position="246"/>
        <end position="267"/>
    </location>
</feature>
<dbReference type="AlphaFoldDB" id="A0AAV3QX42"/>
<keyword evidence="6" id="KW-1185">Reference proteome</keyword>
<evidence type="ECO:0000313" key="6">
    <source>
        <dbReference type="Proteomes" id="UP001454036"/>
    </source>
</evidence>
<protein>
    <recommendedName>
        <fullName evidence="4">CRM domain-containing protein</fullName>
    </recommendedName>
</protein>
<accession>A0AAV3QX42</accession>
<dbReference type="InterPro" id="IPR035920">
    <property type="entry name" value="YhbY-like_sf"/>
</dbReference>
<dbReference type="PANTHER" id="PTHR47714:SF1">
    <property type="entry name" value="RNA-BINDING CRS1 _ YHBY (CRM) DOMAIN PROTEIN"/>
    <property type="match status" value="1"/>
</dbReference>
<keyword evidence="1 2" id="KW-0694">RNA-binding</keyword>
<organism evidence="5 6">
    <name type="scientific">Lithospermum erythrorhizon</name>
    <name type="common">Purple gromwell</name>
    <name type="synonym">Lithospermum officinale var. erythrorhizon</name>
    <dbReference type="NCBI Taxonomy" id="34254"/>
    <lineage>
        <taxon>Eukaryota</taxon>
        <taxon>Viridiplantae</taxon>
        <taxon>Streptophyta</taxon>
        <taxon>Embryophyta</taxon>
        <taxon>Tracheophyta</taxon>
        <taxon>Spermatophyta</taxon>
        <taxon>Magnoliopsida</taxon>
        <taxon>eudicotyledons</taxon>
        <taxon>Gunneridae</taxon>
        <taxon>Pentapetalae</taxon>
        <taxon>asterids</taxon>
        <taxon>lamiids</taxon>
        <taxon>Boraginales</taxon>
        <taxon>Boraginaceae</taxon>
        <taxon>Boraginoideae</taxon>
        <taxon>Lithospermeae</taxon>
        <taxon>Lithospermum</taxon>
    </lineage>
</organism>
<dbReference type="Pfam" id="PF01985">
    <property type="entry name" value="CRS1_YhbY"/>
    <property type="match status" value="1"/>
</dbReference>
<proteinExistence type="predicted"/>
<evidence type="ECO:0000256" key="1">
    <source>
        <dbReference type="ARBA" id="ARBA00022884"/>
    </source>
</evidence>
<dbReference type="GO" id="GO:0003723">
    <property type="term" value="F:RNA binding"/>
    <property type="evidence" value="ECO:0007669"/>
    <property type="project" value="UniProtKB-UniRule"/>
</dbReference>
<dbReference type="GO" id="GO:0009507">
    <property type="term" value="C:chloroplast"/>
    <property type="evidence" value="ECO:0007669"/>
    <property type="project" value="TreeGrafter"/>
</dbReference>
<dbReference type="FunFam" id="3.30.110.60:FF:000004">
    <property type="entry name" value="RNA-binding CRS1 / YhbY (CRM) domain protein"/>
    <property type="match status" value="1"/>
</dbReference>
<evidence type="ECO:0000256" key="3">
    <source>
        <dbReference type="SAM" id="MobiDB-lite"/>
    </source>
</evidence>
<dbReference type="PROSITE" id="PS51295">
    <property type="entry name" value="CRM"/>
    <property type="match status" value="1"/>
</dbReference>
<evidence type="ECO:0000259" key="4">
    <source>
        <dbReference type="PROSITE" id="PS51295"/>
    </source>
</evidence>
<comment type="caution">
    <text evidence="5">The sequence shown here is derived from an EMBL/GenBank/DDBJ whole genome shotgun (WGS) entry which is preliminary data.</text>
</comment>
<reference evidence="5 6" key="1">
    <citation type="submission" date="2024-01" db="EMBL/GenBank/DDBJ databases">
        <title>The complete chloroplast genome sequence of Lithospermum erythrorhizon: insights into the phylogenetic relationship among Boraginaceae species and the maternal lineages of purple gromwells.</title>
        <authorList>
            <person name="Okada T."/>
            <person name="Watanabe K."/>
        </authorList>
    </citation>
    <scope>NUCLEOTIDE SEQUENCE [LARGE SCALE GENOMIC DNA]</scope>
</reference>
<dbReference type="Proteomes" id="UP001454036">
    <property type="component" value="Unassembled WGS sequence"/>
</dbReference>
<dbReference type="EMBL" id="BAABME010005802">
    <property type="protein sequence ID" value="GAA0166647.1"/>
    <property type="molecule type" value="Genomic_DNA"/>
</dbReference>
<evidence type="ECO:0000256" key="2">
    <source>
        <dbReference type="PROSITE-ProRule" id="PRU00626"/>
    </source>
</evidence>
<feature type="region of interest" description="Disordered" evidence="3">
    <location>
        <begin position="115"/>
        <end position="134"/>
    </location>
</feature>
<name>A0AAV3QX42_LITER</name>
<dbReference type="SUPFAM" id="SSF75471">
    <property type="entry name" value="YhbY-like"/>
    <property type="match status" value="1"/>
</dbReference>
<feature type="domain" description="CRM" evidence="4">
    <location>
        <begin position="132"/>
        <end position="231"/>
    </location>
</feature>
<dbReference type="SMART" id="SM01103">
    <property type="entry name" value="CRS1_YhbY"/>
    <property type="match status" value="1"/>
</dbReference>
<dbReference type="InterPro" id="IPR001890">
    <property type="entry name" value="RNA-binding_CRM"/>
</dbReference>
<gene>
    <name evidence="5" type="ORF">LIER_21757</name>
</gene>
<dbReference type="Gene3D" id="3.30.110.60">
    <property type="entry name" value="YhbY-like"/>
    <property type="match status" value="1"/>
</dbReference>
<sequence>MGAIPLPLPSPSSTHLLLRRLLRPFPLFNHHISLLSTTTPPPHLLPLHTSTTTSLPPFFTPPSLPFSTPQSQNDVLLDNQIDTDEDKVVDFYQNEVVDFDEDKVVVDFDEDKVVVDSDEDEEEKGGKAKPPPSLSIKEKKELASYAHSLGKKLKSQQVGKSGVTHTVITALLETLEKNELLKIKIHGNCPAELADAVRQIEMGTGSVAVSQIGRTVILYRPSVTKLQAEQKKKLARRNLMKKNSVWIRSSPKSKEETPKLSARGRRGSSRLTNAATLQVTWYVLAVMLIATAVPSRVCWTLTARIVYLVCSLQSSICNDGKCPPPLAPVAVTEAILNEKNPVIEKQMNFTSRPTSKMWWTSYGELC</sequence>